<sequence length="61" mass="6742">CKRCKKEAYTDEKVGKVSEAEAAEEEMFRASTSAKSEQKTARKSTEKTTGPKVKTAALKMK</sequence>
<evidence type="ECO:0000256" key="1">
    <source>
        <dbReference type="SAM" id="MobiDB-lite"/>
    </source>
</evidence>
<gene>
    <name evidence="2" type="ORF">HHI36_015217</name>
</gene>
<protein>
    <submittedName>
        <fullName evidence="2">Uncharacterized protein</fullName>
    </submittedName>
</protein>
<organism evidence="2 3">
    <name type="scientific">Cryptolaemus montrouzieri</name>
    <dbReference type="NCBI Taxonomy" id="559131"/>
    <lineage>
        <taxon>Eukaryota</taxon>
        <taxon>Metazoa</taxon>
        <taxon>Ecdysozoa</taxon>
        <taxon>Arthropoda</taxon>
        <taxon>Hexapoda</taxon>
        <taxon>Insecta</taxon>
        <taxon>Pterygota</taxon>
        <taxon>Neoptera</taxon>
        <taxon>Endopterygota</taxon>
        <taxon>Coleoptera</taxon>
        <taxon>Polyphaga</taxon>
        <taxon>Cucujiformia</taxon>
        <taxon>Coccinelloidea</taxon>
        <taxon>Coccinellidae</taxon>
        <taxon>Scymninae</taxon>
        <taxon>Scymnini</taxon>
        <taxon>Cryptolaemus</taxon>
    </lineage>
</organism>
<comment type="caution">
    <text evidence="2">The sequence shown here is derived from an EMBL/GenBank/DDBJ whole genome shotgun (WGS) entry which is preliminary data.</text>
</comment>
<feature type="non-terminal residue" evidence="2">
    <location>
        <position position="1"/>
    </location>
</feature>
<accession>A0ABD2N5G6</accession>
<feature type="region of interest" description="Disordered" evidence="1">
    <location>
        <begin position="21"/>
        <end position="61"/>
    </location>
</feature>
<evidence type="ECO:0000313" key="3">
    <source>
        <dbReference type="Proteomes" id="UP001516400"/>
    </source>
</evidence>
<dbReference type="Proteomes" id="UP001516400">
    <property type="component" value="Unassembled WGS sequence"/>
</dbReference>
<keyword evidence="3" id="KW-1185">Reference proteome</keyword>
<name>A0ABD2N5G6_9CUCU</name>
<feature type="compositionally biased region" description="Basic and acidic residues" evidence="1">
    <location>
        <begin position="36"/>
        <end position="46"/>
    </location>
</feature>
<reference evidence="2 3" key="1">
    <citation type="journal article" date="2021" name="BMC Biol.">
        <title>Horizontally acquired antibacterial genes associated with adaptive radiation of ladybird beetles.</title>
        <authorList>
            <person name="Li H.S."/>
            <person name="Tang X.F."/>
            <person name="Huang Y.H."/>
            <person name="Xu Z.Y."/>
            <person name="Chen M.L."/>
            <person name="Du X.Y."/>
            <person name="Qiu B.Y."/>
            <person name="Chen P.T."/>
            <person name="Zhang W."/>
            <person name="Slipinski A."/>
            <person name="Escalona H.E."/>
            <person name="Waterhouse R.M."/>
            <person name="Zwick A."/>
            <person name="Pang H."/>
        </authorList>
    </citation>
    <scope>NUCLEOTIDE SEQUENCE [LARGE SCALE GENOMIC DNA]</scope>
    <source>
        <strain evidence="2">SYSU2018</strain>
    </source>
</reference>
<dbReference type="EMBL" id="JABFTP020000062">
    <property type="protein sequence ID" value="KAL3273789.1"/>
    <property type="molecule type" value="Genomic_DNA"/>
</dbReference>
<evidence type="ECO:0000313" key="2">
    <source>
        <dbReference type="EMBL" id="KAL3273789.1"/>
    </source>
</evidence>
<dbReference type="AlphaFoldDB" id="A0ABD2N5G6"/>
<proteinExistence type="predicted"/>